<feature type="transmembrane region" description="Helical" evidence="1">
    <location>
        <begin position="154"/>
        <end position="174"/>
    </location>
</feature>
<dbReference type="RefSeq" id="WP_348713267.1">
    <property type="nucleotide sequence ID" value="NZ_CAXIXY010000006.1"/>
</dbReference>
<feature type="transmembrane region" description="Helical" evidence="1">
    <location>
        <begin position="76"/>
        <end position="94"/>
    </location>
</feature>
<keyword evidence="1" id="KW-0812">Transmembrane</keyword>
<organism evidence="3 4">
    <name type="scientific">Tenacibaculum platacis</name>
    <dbReference type="NCBI Taxonomy" id="3137852"/>
    <lineage>
        <taxon>Bacteria</taxon>
        <taxon>Pseudomonadati</taxon>
        <taxon>Bacteroidota</taxon>
        <taxon>Flavobacteriia</taxon>
        <taxon>Flavobacteriales</taxon>
        <taxon>Flavobacteriaceae</taxon>
        <taxon>Tenacibaculum</taxon>
    </lineage>
</organism>
<feature type="transmembrane region" description="Helical" evidence="1">
    <location>
        <begin position="17"/>
        <end position="39"/>
    </location>
</feature>
<dbReference type="Pfam" id="PF06580">
    <property type="entry name" value="His_kinase"/>
    <property type="match status" value="1"/>
</dbReference>
<dbReference type="EMBL" id="CAXIXY010000006">
    <property type="protein sequence ID" value="CAL2092034.1"/>
    <property type="molecule type" value="Genomic_DNA"/>
</dbReference>
<feature type="domain" description="Signal transduction histidine kinase internal region" evidence="2">
    <location>
        <begin position="190"/>
        <end position="267"/>
    </location>
</feature>
<sequence>MIKTQGIQLSTNTIKSIIIASFLSVVIFLIVGFSGGFIINPESVIPEVYIAINSVCFVLCWLTLHVLVSKFSIYKILGVLGLLCLSAIAEYYFQIPNNPISIPALILFWMGISYFIIPQFFKKYQILILLSYGGVITYFFIFRGKPNYAEDYSFVVTGYFILSISMMILLWGYYQWKWYMNLKVNQTKNELILLKSQINPHFFFNTLNNLYGLVIEKSDHAPEMILKLSDIMRYTIYEGKSDFVDLKEEIKYIEDYIELSKIRYNKKVEISFKKEIEIPQKIAPILLVIPIENAFKHGIDSLTENAFLDIEIKTGKSHIFFSVKNNYASTNTNHKGIGLDNFKQRLAIMYPNNHKLNINTTDNEYELSLYIETL</sequence>
<protein>
    <submittedName>
        <fullName evidence="3">Histidine kinase</fullName>
    </submittedName>
</protein>
<keyword evidence="4" id="KW-1185">Reference proteome</keyword>
<dbReference type="PANTHER" id="PTHR34220">
    <property type="entry name" value="SENSOR HISTIDINE KINASE YPDA"/>
    <property type="match status" value="1"/>
</dbReference>
<dbReference type="PANTHER" id="PTHR34220:SF7">
    <property type="entry name" value="SENSOR HISTIDINE KINASE YPDA"/>
    <property type="match status" value="1"/>
</dbReference>
<feature type="transmembrane region" description="Helical" evidence="1">
    <location>
        <begin position="124"/>
        <end position="142"/>
    </location>
</feature>
<proteinExistence type="predicted"/>
<keyword evidence="1" id="KW-0472">Membrane</keyword>
<dbReference type="GO" id="GO:0016301">
    <property type="term" value="F:kinase activity"/>
    <property type="evidence" value="ECO:0007669"/>
    <property type="project" value="UniProtKB-KW"/>
</dbReference>
<evidence type="ECO:0000259" key="2">
    <source>
        <dbReference type="Pfam" id="PF06580"/>
    </source>
</evidence>
<evidence type="ECO:0000256" key="1">
    <source>
        <dbReference type="SAM" id="Phobius"/>
    </source>
</evidence>
<dbReference type="InterPro" id="IPR050640">
    <property type="entry name" value="Bact_2-comp_sensor_kinase"/>
</dbReference>
<evidence type="ECO:0000313" key="4">
    <source>
        <dbReference type="Proteomes" id="UP001497416"/>
    </source>
</evidence>
<reference evidence="3 4" key="1">
    <citation type="submission" date="2024-05" db="EMBL/GenBank/DDBJ databases">
        <authorList>
            <person name="Duchaud E."/>
        </authorList>
    </citation>
    <scope>NUCLEOTIDE SEQUENCE [LARGE SCALE GENOMIC DNA]</scope>
    <source>
        <strain evidence="3">Ena-SAMPLE-TAB-13-05-2024-13:56:06:370-140302</strain>
    </source>
</reference>
<keyword evidence="1" id="KW-1133">Transmembrane helix</keyword>
<comment type="caution">
    <text evidence="3">The sequence shown here is derived from an EMBL/GenBank/DDBJ whole genome shotgun (WGS) entry which is preliminary data.</text>
</comment>
<keyword evidence="3" id="KW-0808">Transferase</keyword>
<dbReference type="InterPro" id="IPR010559">
    <property type="entry name" value="Sig_transdc_His_kin_internal"/>
</dbReference>
<gene>
    <name evidence="3" type="ORF">T190607A01A_40335</name>
</gene>
<keyword evidence="3" id="KW-0418">Kinase</keyword>
<dbReference type="Proteomes" id="UP001497416">
    <property type="component" value="Unassembled WGS sequence"/>
</dbReference>
<feature type="transmembrane region" description="Helical" evidence="1">
    <location>
        <begin position="100"/>
        <end position="117"/>
    </location>
</feature>
<evidence type="ECO:0000313" key="3">
    <source>
        <dbReference type="EMBL" id="CAL2092034.1"/>
    </source>
</evidence>
<feature type="transmembrane region" description="Helical" evidence="1">
    <location>
        <begin position="45"/>
        <end position="64"/>
    </location>
</feature>
<accession>A0ABM9P4J7</accession>
<name>A0ABM9P4J7_9FLAO</name>